<keyword evidence="1" id="KW-0812">Transmembrane</keyword>
<gene>
    <name evidence="2" type="ORF">FAZ15_21195</name>
</gene>
<feature type="transmembrane region" description="Helical" evidence="1">
    <location>
        <begin position="47"/>
        <end position="65"/>
    </location>
</feature>
<keyword evidence="1" id="KW-0472">Membrane</keyword>
<dbReference type="RefSeq" id="WP_136903377.1">
    <property type="nucleotide sequence ID" value="NZ_SUME01000012.1"/>
</dbReference>
<evidence type="ECO:0000313" key="2">
    <source>
        <dbReference type="EMBL" id="TJZ50870.1"/>
    </source>
</evidence>
<accession>A0A4U0NAH6</accession>
<keyword evidence="1" id="KW-1133">Transmembrane helix</keyword>
<feature type="transmembrane region" description="Helical" evidence="1">
    <location>
        <begin position="6"/>
        <end position="26"/>
    </location>
</feature>
<feature type="transmembrane region" description="Helical" evidence="1">
    <location>
        <begin position="71"/>
        <end position="95"/>
    </location>
</feature>
<evidence type="ECO:0000256" key="1">
    <source>
        <dbReference type="SAM" id="Phobius"/>
    </source>
</evidence>
<sequence>MVHQKSFYVFYFYGLLFLVLYGLGIGKPYSATVQGALSFLVFDLHQMFKLLFIFSFGWALLYQLTLKWMYLANWISAHVLLYTCLCISLTVYCYYDSAFLRQLQLVEYSVDGEWSRLVAKNATIRRNFTILFIILLLGQAVYIVNLVAGLLSRGKNRVLQ</sequence>
<organism evidence="2 3">
    <name type="scientific">Sphingobacterium olei</name>
    <dbReference type="NCBI Taxonomy" id="2571155"/>
    <lineage>
        <taxon>Bacteria</taxon>
        <taxon>Pseudomonadati</taxon>
        <taxon>Bacteroidota</taxon>
        <taxon>Sphingobacteriia</taxon>
        <taxon>Sphingobacteriales</taxon>
        <taxon>Sphingobacteriaceae</taxon>
        <taxon>Sphingobacterium</taxon>
    </lineage>
</organism>
<feature type="transmembrane region" description="Helical" evidence="1">
    <location>
        <begin position="130"/>
        <end position="151"/>
    </location>
</feature>
<dbReference type="EMBL" id="SUME01000012">
    <property type="protein sequence ID" value="TJZ50870.1"/>
    <property type="molecule type" value="Genomic_DNA"/>
</dbReference>
<dbReference type="OrthoDB" id="9830230at2"/>
<name>A0A4U0NAH6_9SPHI</name>
<keyword evidence="3" id="KW-1185">Reference proteome</keyword>
<dbReference type="Proteomes" id="UP000306808">
    <property type="component" value="Unassembled WGS sequence"/>
</dbReference>
<protein>
    <submittedName>
        <fullName evidence="2">Uncharacterized protein</fullName>
    </submittedName>
</protein>
<evidence type="ECO:0000313" key="3">
    <source>
        <dbReference type="Proteomes" id="UP000306808"/>
    </source>
</evidence>
<comment type="caution">
    <text evidence="2">The sequence shown here is derived from an EMBL/GenBank/DDBJ whole genome shotgun (WGS) entry which is preliminary data.</text>
</comment>
<dbReference type="AlphaFoldDB" id="A0A4U0NAH6"/>
<proteinExistence type="predicted"/>
<reference evidence="2 3" key="1">
    <citation type="submission" date="2019-04" db="EMBL/GenBank/DDBJ databases">
        <title>Sphingobacterium olei sp. nov., isolated from oil-contaminated soil.</title>
        <authorList>
            <person name="Liu B."/>
        </authorList>
    </citation>
    <scope>NUCLEOTIDE SEQUENCE [LARGE SCALE GENOMIC DNA]</scope>
    <source>
        <strain evidence="2 3">HAL-9</strain>
    </source>
</reference>